<keyword evidence="2 3" id="KW-0040">ANK repeat</keyword>
<dbReference type="Pfam" id="PF22939">
    <property type="entry name" value="WHD_GPIID"/>
    <property type="match status" value="1"/>
</dbReference>
<feature type="repeat" description="ANK" evidence="3">
    <location>
        <begin position="1445"/>
        <end position="1477"/>
    </location>
</feature>
<dbReference type="InterPro" id="IPR036770">
    <property type="entry name" value="Ankyrin_rpt-contain_sf"/>
</dbReference>
<reference evidence="6" key="1">
    <citation type="journal article" date="2021" name="Nat. Commun.">
        <title>Genetic determinants of endophytism in the Arabidopsis root mycobiome.</title>
        <authorList>
            <person name="Mesny F."/>
            <person name="Miyauchi S."/>
            <person name="Thiergart T."/>
            <person name="Pickel B."/>
            <person name="Atanasova L."/>
            <person name="Karlsson M."/>
            <person name="Huettel B."/>
            <person name="Barry K.W."/>
            <person name="Haridas S."/>
            <person name="Chen C."/>
            <person name="Bauer D."/>
            <person name="Andreopoulos W."/>
            <person name="Pangilinan J."/>
            <person name="LaButti K."/>
            <person name="Riley R."/>
            <person name="Lipzen A."/>
            <person name="Clum A."/>
            <person name="Drula E."/>
            <person name="Henrissat B."/>
            <person name="Kohler A."/>
            <person name="Grigoriev I.V."/>
            <person name="Martin F.M."/>
            <person name="Hacquard S."/>
        </authorList>
    </citation>
    <scope>NUCLEOTIDE SEQUENCE</scope>
    <source>
        <strain evidence="6">MPI-CAGE-AT-0147</strain>
    </source>
</reference>
<evidence type="ECO:0000256" key="2">
    <source>
        <dbReference type="ARBA" id="ARBA00023043"/>
    </source>
</evidence>
<evidence type="ECO:0000256" key="1">
    <source>
        <dbReference type="ARBA" id="ARBA00022737"/>
    </source>
</evidence>
<dbReference type="InterPro" id="IPR002110">
    <property type="entry name" value="Ankyrin_rpt"/>
</dbReference>
<feature type="compositionally biased region" description="Polar residues" evidence="4">
    <location>
        <begin position="716"/>
        <end position="725"/>
    </location>
</feature>
<feature type="domain" description="GPI inositol-deacylase winged helix" evidence="5">
    <location>
        <begin position="558"/>
        <end position="633"/>
    </location>
</feature>
<gene>
    <name evidence="6" type="ORF">EDB81DRAFT_934155</name>
</gene>
<accession>A0A9P9J6D6</accession>
<feature type="region of interest" description="Disordered" evidence="4">
    <location>
        <begin position="1635"/>
        <end position="1671"/>
    </location>
</feature>
<evidence type="ECO:0000259" key="5">
    <source>
        <dbReference type="Pfam" id="PF22939"/>
    </source>
</evidence>
<dbReference type="Pfam" id="PF12796">
    <property type="entry name" value="Ank_2"/>
    <property type="match status" value="4"/>
</dbReference>
<dbReference type="Gene3D" id="1.25.40.20">
    <property type="entry name" value="Ankyrin repeat-containing domain"/>
    <property type="match status" value="4"/>
</dbReference>
<keyword evidence="1" id="KW-0677">Repeat</keyword>
<evidence type="ECO:0000256" key="3">
    <source>
        <dbReference type="PROSITE-ProRule" id="PRU00023"/>
    </source>
</evidence>
<dbReference type="PANTHER" id="PTHR24198:SF165">
    <property type="entry name" value="ANKYRIN REPEAT-CONTAINING PROTEIN-RELATED"/>
    <property type="match status" value="1"/>
</dbReference>
<feature type="repeat" description="ANK" evidence="3">
    <location>
        <begin position="1304"/>
        <end position="1336"/>
    </location>
</feature>
<dbReference type="SUPFAM" id="SSF57850">
    <property type="entry name" value="RING/U-box"/>
    <property type="match status" value="1"/>
</dbReference>
<feature type="repeat" description="ANK" evidence="3">
    <location>
        <begin position="1209"/>
        <end position="1241"/>
    </location>
</feature>
<dbReference type="EMBL" id="JAGMUV010000008">
    <property type="protein sequence ID" value="KAH7146250.1"/>
    <property type="molecule type" value="Genomic_DNA"/>
</dbReference>
<feature type="region of interest" description="Disordered" evidence="4">
    <location>
        <begin position="716"/>
        <end position="735"/>
    </location>
</feature>
<organism evidence="6 7">
    <name type="scientific">Dactylonectria macrodidyma</name>
    <dbReference type="NCBI Taxonomy" id="307937"/>
    <lineage>
        <taxon>Eukaryota</taxon>
        <taxon>Fungi</taxon>
        <taxon>Dikarya</taxon>
        <taxon>Ascomycota</taxon>
        <taxon>Pezizomycotina</taxon>
        <taxon>Sordariomycetes</taxon>
        <taxon>Hypocreomycetidae</taxon>
        <taxon>Hypocreales</taxon>
        <taxon>Nectriaceae</taxon>
        <taxon>Dactylonectria</taxon>
    </lineage>
</organism>
<dbReference type="InterPro" id="IPR054471">
    <property type="entry name" value="GPIID_WHD"/>
</dbReference>
<proteinExistence type="predicted"/>
<sequence length="1671" mass="187636">MGDAIDPKPDVDIVLVSVFRSGKVDSKDDFAWPEGQPGSLFKETVARTLTYSYHDLVEKKTVHTRIGLEGAAQELLDTLVVHREGEPVMKRPLAFICQDLGGIILKNVLVLAALNREKYRNVLEQTYSIVFFGCPHRIPDTPNFIDRIAVWLSSHSYTTFEGLFNASRSLASSISDINGLFLDTGMMTRCQIVNVVIEYSDTPKQVFSPYTVTLDVPMELKVLEPHSFLKLMFGGKTKISERLQIILSPNSWRKTHHRISEPPLLYPCQDELSDDTGDWEKRSIVVNEWLETPDCRFLHLVNNSSHPASFLSKLKSQDKSNNPARIFYFCFRKYDVRLNNCTALLTTLITQASMGVSFFPTGRRVEALERASSGKHLSKKDLLRVLGDLWAHYQQRGLPIIVVIWNLDGCAEPLSWLVDTIANLETFSEVLPRILFQSSGIETLTELMRRLRATTVKESVHPPQSGYQLRCEHEVANLMRIQPSLGSFDDALSNILARHRNHNALDIAITHWVCRHVQSLVAVSEAADVASNLANLSNITTQDLIMKMMATIPLHRLRWAKKILAWTRVSFRPLTIWELKDAVYLEATSDHLCTSLAFEDELKTCLSGLITVENNEVYYIHPSVRQYLTHQECVSQAWHTSTAEAHLEVLQGLLAYLARTKKTPLSFMPFRQDLGSYAIAFLLSHCLEVRKSNPTSALPLYDEVRGHLASFSNVQPWESSPTLEPQSMEPESGRQDKNETYFHKATVTFIIRRSRHGLTTRDIDELCPGWSEHNDVIQAALVEAVLCNDTALLKALPIPPLEEMDTSALLNSVILCDDPGLISYLFDKTRKLEEFPATFLRRAVFLGVKEIINSLLEGRASCGDLAFNFLDDLLLEAIESHNAEVVGNLTTAMKKAGQKLSLVTLNMACHEGEPRSIDHILEDGFVMASLEDIDVAQEPWRIACTYGNWKAAQNLVAKRVFSKDEDKKYLWASLQIAVGQGFVKCTTQMLALINPKACSESDRESLWKVLMHGIVQGQVETCRALLTSGVDPNEKETWEQAPVLSWAVRSQNRKLIKLLREYKVPFEGKDNLGNTPIFLAATLGLLDTVSFLIDEGANINARAEFGGTALYQACINNELDIVKILLDHGADVQINTHEGNWSPLEAAYDYPKVLRLLVEKDVDYKRVASGATALWYAARDGYVESVEILLSKQGCEVDFCPKELTADENGWTALAMAAKGGHSKVARRLLEAGANVDHVNPVSGDFVLKMAMNEEVMAVLLEYGPDVRMTDKIGVTALHYYVVTEGIMRRLINNKAEINSRNKKGSIPLHYACQFSNLDAVKLLVKNGANVNASDSEHGTPLAYTFMSDEEQLEKIKYLFEDAGVKLDTLGEVHGVVVLGTAALRSDMRTVEYLIEHGGKKLLNDGDMFGRPLLFHAYYRKEGALEMVEYLVEQGAAISDHKDVMGRTALHCAAVTHNVELVRKLIKTNKKLLDETDEDGWTPLHWAMRHAYVAWLNSQDWHDRLIVEDDMVQTVEALLDGDLGRRSRVATAGDRDWTPLKLARYHGVYEIVKHLLSPPAEEDGSISTESPQLYESPVAKAQDWVCDACFCQPRGFYYKCLHEGCVGNFGLCFKCIAHKDRFHNTSHEFERIGPEFESKPDDEQPDGGEVNVVEPAEAEAPTWDYITMEDP</sequence>
<dbReference type="SMART" id="SM00248">
    <property type="entry name" value="ANK"/>
    <property type="match status" value="13"/>
</dbReference>
<keyword evidence="7" id="KW-1185">Reference proteome</keyword>
<dbReference type="Proteomes" id="UP000738349">
    <property type="component" value="Unassembled WGS sequence"/>
</dbReference>
<dbReference type="Pfam" id="PF00023">
    <property type="entry name" value="Ank"/>
    <property type="match status" value="1"/>
</dbReference>
<evidence type="ECO:0000313" key="6">
    <source>
        <dbReference type="EMBL" id="KAH7146250.1"/>
    </source>
</evidence>
<feature type="repeat" description="ANK" evidence="3">
    <location>
        <begin position="1105"/>
        <end position="1137"/>
    </location>
</feature>
<feature type="compositionally biased region" description="Low complexity" evidence="4">
    <location>
        <begin position="1649"/>
        <end position="1661"/>
    </location>
</feature>
<feature type="repeat" description="ANK" evidence="3">
    <location>
        <begin position="1072"/>
        <end position="1104"/>
    </location>
</feature>
<evidence type="ECO:0000256" key="4">
    <source>
        <dbReference type="SAM" id="MobiDB-lite"/>
    </source>
</evidence>
<dbReference type="OrthoDB" id="341259at2759"/>
<protein>
    <submittedName>
        <fullName evidence="6">Ankyrin repeat-containing domain protein</fullName>
    </submittedName>
</protein>
<dbReference type="PANTHER" id="PTHR24198">
    <property type="entry name" value="ANKYRIN REPEAT AND PROTEIN KINASE DOMAIN-CONTAINING PROTEIN"/>
    <property type="match status" value="1"/>
</dbReference>
<dbReference type="SUPFAM" id="SSF48403">
    <property type="entry name" value="Ankyrin repeat"/>
    <property type="match status" value="2"/>
</dbReference>
<name>A0A9P9J6D6_9HYPO</name>
<dbReference type="PROSITE" id="PS50297">
    <property type="entry name" value="ANK_REP_REGION"/>
    <property type="match status" value="4"/>
</dbReference>
<dbReference type="PROSITE" id="PS50088">
    <property type="entry name" value="ANK_REPEAT"/>
    <property type="match status" value="5"/>
</dbReference>
<comment type="caution">
    <text evidence="6">The sequence shown here is derived from an EMBL/GenBank/DDBJ whole genome shotgun (WGS) entry which is preliminary data.</text>
</comment>
<evidence type="ECO:0000313" key="7">
    <source>
        <dbReference type="Proteomes" id="UP000738349"/>
    </source>
</evidence>
<dbReference type="PRINTS" id="PR01415">
    <property type="entry name" value="ANKYRIN"/>
</dbReference>